<dbReference type="AlphaFoldDB" id="A0A840BQQ6"/>
<accession>A0A840BQQ6</accession>
<evidence type="ECO:0000313" key="2">
    <source>
        <dbReference type="Proteomes" id="UP000561045"/>
    </source>
</evidence>
<sequence>MMGPSELELFEQIAKFHRELNRAEVVPPNCYRRNKVHYDLVSYINNIIGLVLSENYEVIPVFIGRALSHMEAFPSNSESLHYYSCVNRYLALVATLVLSRGVSLGDFVPAPFVEAICVNAS</sequence>
<protein>
    <submittedName>
        <fullName evidence="1">Uncharacterized protein</fullName>
    </submittedName>
</protein>
<reference evidence="1 2" key="1">
    <citation type="submission" date="2020-08" db="EMBL/GenBank/DDBJ databases">
        <title>Genomic Encyclopedia of Type Strains, Phase IV (KMG-IV): sequencing the most valuable type-strain genomes for metagenomic binning, comparative biology and taxonomic classification.</title>
        <authorList>
            <person name="Goeker M."/>
        </authorList>
    </citation>
    <scope>NUCLEOTIDE SEQUENCE [LARGE SCALE GENOMIC DNA]</scope>
    <source>
        <strain evidence="1 2">DSM 106739</strain>
    </source>
</reference>
<dbReference type="EMBL" id="JACIET010000007">
    <property type="protein sequence ID" value="MBB4014953.1"/>
    <property type="molecule type" value="Genomic_DNA"/>
</dbReference>
<evidence type="ECO:0000313" key="1">
    <source>
        <dbReference type="EMBL" id="MBB4014953.1"/>
    </source>
</evidence>
<organism evidence="1 2">
    <name type="scientific">Niveibacterium umoris</name>
    <dbReference type="NCBI Taxonomy" id="1193620"/>
    <lineage>
        <taxon>Bacteria</taxon>
        <taxon>Pseudomonadati</taxon>
        <taxon>Pseudomonadota</taxon>
        <taxon>Betaproteobacteria</taxon>
        <taxon>Rhodocyclales</taxon>
        <taxon>Rhodocyclaceae</taxon>
        <taxon>Niveibacterium</taxon>
    </lineage>
</organism>
<proteinExistence type="predicted"/>
<keyword evidence="2" id="KW-1185">Reference proteome</keyword>
<name>A0A840BQQ6_9RHOO</name>
<comment type="caution">
    <text evidence="1">The sequence shown here is derived from an EMBL/GenBank/DDBJ whole genome shotgun (WGS) entry which is preliminary data.</text>
</comment>
<gene>
    <name evidence="1" type="ORF">GGR36_004321</name>
</gene>
<dbReference type="Proteomes" id="UP000561045">
    <property type="component" value="Unassembled WGS sequence"/>
</dbReference>